<evidence type="ECO:0000256" key="2">
    <source>
        <dbReference type="ARBA" id="ARBA00006275"/>
    </source>
</evidence>
<dbReference type="Gene3D" id="1.25.40.390">
    <property type="match status" value="1"/>
</dbReference>
<dbReference type="InterPro" id="IPR033985">
    <property type="entry name" value="SusD-like_N"/>
</dbReference>
<dbReference type="PROSITE" id="PS51257">
    <property type="entry name" value="PROKAR_LIPOPROTEIN"/>
    <property type="match status" value="1"/>
</dbReference>
<keyword evidence="10" id="KW-1185">Reference proteome</keyword>
<evidence type="ECO:0000313" key="9">
    <source>
        <dbReference type="EMBL" id="RBA29398.1"/>
    </source>
</evidence>
<evidence type="ECO:0000256" key="1">
    <source>
        <dbReference type="ARBA" id="ARBA00004442"/>
    </source>
</evidence>
<feature type="chain" id="PRO_5016892712" description="RagB/SusD family nutrient uptake outer membrane protein" evidence="6">
    <location>
        <begin position="20"/>
        <end position="514"/>
    </location>
</feature>
<evidence type="ECO:0000256" key="4">
    <source>
        <dbReference type="ARBA" id="ARBA00023136"/>
    </source>
</evidence>
<evidence type="ECO:0000259" key="7">
    <source>
        <dbReference type="Pfam" id="PF07980"/>
    </source>
</evidence>
<feature type="domain" description="SusD-like N-terminal" evidence="8">
    <location>
        <begin position="45"/>
        <end position="202"/>
    </location>
</feature>
<evidence type="ECO:0000256" key="5">
    <source>
        <dbReference type="ARBA" id="ARBA00023237"/>
    </source>
</evidence>
<dbReference type="InterPro" id="IPR012944">
    <property type="entry name" value="SusD_RagB_dom"/>
</dbReference>
<feature type="domain" description="RagB/SusD" evidence="7">
    <location>
        <begin position="363"/>
        <end position="514"/>
    </location>
</feature>
<comment type="caution">
    <text evidence="9">The sequence shown here is derived from an EMBL/GenBank/DDBJ whole genome shotgun (WGS) entry which is preliminary data.</text>
</comment>
<dbReference type="AlphaFoldDB" id="A0A365P473"/>
<gene>
    <name evidence="9" type="ORF">DPN68_01770</name>
</gene>
<comment type="similarity">
    <text evidence="2">Belongs to the SusD family.</text>
</comment>
<dbReference type="Proteomes" id="UP000253319">
    <property type="component" value="Unassembled WGS sequence"/>
</dbReference>
<name>A0A365P473_9FLAO</name>
<evidence type="ECO:0000256" key="6">
    <source>
        <dbReference type="SAM" id="SignalP"/>
    </source>
</evidence>
<accession>A0A365P473</accession>
<dbReference type="Pfam" id="PF14322">
    <property type="entry name" value="SusD-like_3"/>
    <property type="match status" value="1"/>
</dbReference>
<keyword evidence="3 6" id="KW-0732">Signal</keyword>
<dbReference type="EMBL" id="QLST01000002">
    <property type="protein sequence ID" value="RBA29398.1"/>
    <property type="molecule type" value="Genomic_DNA"/>
</dbReference>
<evidence type="ECO:0000313" key="10">
    <source>
        <dbReference type="Proteomes" id="UP000253319"/>
    </source>
</evidence>
<evidence type="ECO:0000256" key="3">
    <source>
        <dbReference type="ARBA" id="ARBA00022729"/>
    </source>
</evidence>
<dbReference type="RefSeq" id="WP_113987881.1">
    <property type="nucleotide sequence ID" value="NZ_QLST01000002.1"/>
</dbReference>
<dbReference type="OrthoDB" id="630434at2"/>
<evidence type="ECO:0008006" key="11">
    <source>
        <dbReference type="Google" id="ProtNLM"/>
    </source>
</evidence>
<proteinExistence type="inferred from homology"/>
<dbReference type="GO" id="GO:0009279">
    <property type="term" value="C:cell outer membrane"/>
    <property type="evidence" value="ECO:0007669"/>
    <property type="project" value="UniProtKB-SubCell"/>
</dbReference>
<organism evidence="9 10">
    <name type="scientific">Flavobacterium tibetense</name>
    <dbReference type="NCBI Taxonomy" id="2233533"/>
    <lineage>
        <taxon>Bacteria</taxon>
        <taxon>Pseudomonadati</taxon>
        <taxon>Bacteroidota</taxon>
        <taxon>Flavobacteriia</taxon>
        <taxon>Flavobacteriales</taxon>
        <taxon>Flavobacteriaceae</taxon>
        <taxon>Flavobacterium</taxon>
    </lineage>
</organism>
<dbReference type="InterPro" id="IPR011990">
    <property type="entry name" value="TPR-like_helical_dom_sf"/>
</dbReference>
<keyword evidence="5" id="KW-0998">Cell outer membrane</keyword>
<protein>
    <recommendedName>
        <fullName evidence="11">RagB/SusD family nutrient uptake outer membrane protein</fullName>
    </recommendedName>
</protein>
<reference evidence="9 10" key="1">
    <citation type="submission" date="2018-06" db="EMBL/GenBank/DDBJ databases">
        <title>Flavobacterium tibetense sp. nov., isolated from a wetland YonghuCo on Tibetan Plateau.</title>
        <authorList>
            <person name="Xing P."/>
            <person name="Phurbu D."/>
            <person name="Lu H."/>
        </authorList>
    </citation>
    <scope>NUCLEOTIDE SEQUENCE [LARGE SCALE GENOMIC DNA]</scope>
    <source>
        <strain evidence="9 10">YH5</strain>
    </source>
</reference>
<feature type="signal peptide" evidence="6">
    <location>
        <begin position="1"/>
        <end position="19"/>
    </location>
</feature>
<dbReference type="Pfam" id="PF07980">
    <property type="entry name" value="SusD_RagB"/>
    <property type="match status" value="1"/>
</dbReference>
<comment type="subcellular location">
    <subcellularLocation>
        <location evidence="1">Cell outer membrane</location>
    </subcellularLocation>
</comment>
<evidence type="ECO:0000259" key="8">
    <source>
        <dbReference type="Pfam" id="PF14322"/>
    </source>
</evidence>
<keyword evidence="4" id="KW-0472">Membrane</keyword>
<dbReference type="SUPFAM" id="SSF48452">
    <property type="entry name" value="TPR-like"/>
    <property type="match status" value="1"/>
</dbReference>
<sequence length="514" mass="56148">MKKLLSLLFVATGFMFVSCDEDLTETFVPGQLTDQVAVTNSNELQRLLNSGYNILTNREAAVFTSVFTDEATKGFNNGGQGVNTEIVFNIFPASAAPTTIWQSNYFALARINRVIDFSSRIVAVDAADQALINRIKAEALVLRAYAHLNILAYFSPNTKDDAALAGILANRIIGTDERPSRVTNAVFYTQIHQDLDDALAIFAVDGASTSERYARPVFAKGLKARAYAYKGDYPNAEIWADDVITTSGIQLATTAQYTDMFWRDTYAANREIIFTLHRTQQQNTQGGNLHNGWCSVRPNAGGSPFYEVGRALFNILNANPSDIRRNTIIAPSSVIDPSYQTSADYLSTDRLILHKHGGVATGTNTWATTATNANNNGHKVMRLSEMYLIKAECRAAASDLIGTATAIDAIRDARYGSDQALPVYANVTAAWKAVLDERRLELAFEGHRYIDIKRLGVQAGISGLDRDPMDYNTDGLNIPGGDPANLPLTSHKWALPIPQAEINGNGGIQQNAGY</sequence>